<dbReference type="EMBL" id="CP006852">
    <property type="protein sequence ID" value="AHC35393.1"/>
    <property type="molecule type" value="Genomic_DNA"/>
</dbReference>
<dbReference type="Proteomes" id="UP000018725">
    <property type="component" value="Chromosome"/>
</dbReference>
<accession>A0ACA7P5Z7</accession>
<protein>
    <submittedName>
        <fullName evidence="1">Uncharacterized protein</fullName>
    </submittedName>
</protein>
<proteinExistence type="predicted"/>
<evidence type="ECO:0000313" key="1">
    <source>
        <dbReference type="EMBL" id="AHC35393.1"/>
    </source>
</evidence>
<reference evidence="1 2" key="1">
    <citation type="journal article" date="2014" name="Genome Announc.">
        <title>Complete Genome Sequence of Pseudomonas sp. Strain TKP, Isolated from a gamma-Hexachlorocyclohexane-Degrading Mixed Culture.</title>
        <authorList>
            <person name="Ohtsubo Y."/>
            <person name="Kishida K."/>
            <person name="Sato T."/>
            <person name="Tabata M."/>
            <person name="Kawasumi T."/>
            <person name="Ogura Y."/>
            <person name="Hayashi T."/>
            <person name="Tsuda M."/>
            <person name="Nagata Y."/>
        </authorList>
    </citation>
    <scope>NUCLEOTIDE SEQUENCE [LARGE SCALE GENOMIC DNA]</scope>
    <source>
        <strain evidence="1 2">TKP</strain>
    </source>
</reference>
<keyword evidence="2" id="KW-1185">Reference proteome</keyword>
<name>A0ACA7P5Z7_9PSED</name>
<gene>
    <name evidence="1" type="ORF">U771_14345</name>
</gene>
<evidence type="ECO:0000313" key="2">
    <source>
        <dbReference type="Proteomes" id="UP000018725"/>
    </source>
</evidence>
<organism evidence="1 2">
    <name type="scientific">Pseudomonas gorinensis</name>
    <dbReference type="NCBI Taxonomy" id="3240790"/>
    <lineage>
        <taxon>Bacteria</taxon>
        <taxon>Pseudomonadati</taxon>
        <taxon>Pseudomonadota</taxon>
        <taxon>Gammaproteobacteria</taxon>
        <taxon>Pseudomonadales</taxon>
        <taxon>Pseudomonadaceae</taxon>
        <taxon>Pseudomonas</taxon>
    </lineage>
</organism>
<sequence>MPVTRYLQQKQVWSQMPMPTKFLGVTARQLLVLVTVGCVAAYLFSNHDDATPESLARVAFIRSQEQVSEQVGAILGVTLVRQVVAYPAYGSPGYQRLMYAVEGEKGQLMVTLKQIEGDQGIEVTEIRRP</sequence>